<dbReference type="InterPro" id="IPR057661">
    <property type="entry name" value="RsdA/BaiN/AoA(So)_Rossmann"/>
</dbReference>
<dbReference type="GO" id="GO:0016491">
    <property type="term" value="F:oxidoreductase activity"/>
    <property type="evidence" value="ECO:0007669"/>
    <property type="project" value="UniProtKB-KW"/>
</dbReference>
<sequence>MAHTHDVLIVGGGAAGLMCALTAGQRGLRVLVVEHANKVGKKILMSGGGRCNFTNTGTTPANFISANPHFCKSALARYTPADFIGMVERHGIAYHEKELGQLFCDVSSKLIVKMLVDECADAHVRIETNCGVERVLHGEDGFRLHTTHGAFSAPSLVVATGGLSIPSMGATGFGYELARQFGHDVLPTRAGLVPLTLSGKHQERLQDLSGVALPVEARYGKQAFRNFMLLTHRGVSGPAILQISSYWQPGDDPASGAGPALRLDLLPGQDARAWLKQQQKQRPDAELKTVLSEALPRRFAQRLCEVWLPNRPMKQYNEPQLREAADLLANWPLVASGTEGYRTAEVTLGGVDTDGVSSSTMMSKRVPGLFFVGEVLDVTGWLGGYNFQWAWASGHAAGLAV</sequence>
<keyword evidence="6" id="KW-0560">Oxidoreductase</keyword>
<dbReference type="PANTHER" id="PTHR42887:SF2">
    <property type="entry name" value="OS12G0638800 PROTEIN"/>
    <property type="match status" value="1"/>
</dbReference>
<protein>
    <submittedName>
        <fullName evidence="6">NAD(P)/FAD-dependent oxidoreductase</fullName>
        <ecNumber evidence="6">1.14.13.-</ecNumber>
    </submittedName>
</protein>
<dbReference type="Pfam" id="PF22780">
    <property type="entry name" value="HI0933_like_1st"/>
    <property type="match status" value="1"/>
</dbReference>
<dbReference type="Pfam" id="PF03486">
    <property type="entry name" value="HI0933_like"/>
    <property type="match status" value="1"/>
</dbReference>
<dbReference type="RefSeq" id="WP_341725838.1">
    <property type="nucleotide sequence ID" value="NZ_JBBWWT010000003.1"/>
</dbReference>
<dbReference type="PRINTS" id="PR00368">
    <property type="entry name" value="FADPNR"/>
</dbReference>
<evidence type="ECO:0000259" key="4">
    <source>
        <dbReference type="Pfam" id="PF03486"/>
    </source>
</evidence>
<dbReference type="Gene3D" id="3.50.50.60">
    <property type="entry name" value="FAD/NAD(P)-binding domain"/>
    <property type="match status" value="1"/>
</dbReference>
<dbReference type="NCBIfam" id="TIGR00275">
    <property type="entry name" value="aminoacetone oxidase family FAD-binding enzyme"/>
    <property type="match status" value="1"/>
</dbReference>
<gene>
    <name evidence="6" type="ORF">AAD027_09840</name>
</gene>
<feature type="domain" description="RsdA/BaiN/AoA(So)-like insert" evidence="5">
    <location>
        <begin position="189"/>
        <end position="346"/>
    </location>
</feature>
<proteinExistence type="predicted"/>
<dbReference type="SUPFAM" id="SSF51905">
    <property type="entry name" value="FAD/NAD(P)-binding domain"/>
    <property type="match status" value="1"/>
</dbReference>
<dbReference type="InterPro" id="IPR004792">
    <property type="entry name" value="BaiN-like"/>
</dbReference>
<accession>A0ABU9J184</accession>
<evidence type="ECO:0000259" key="5">
    <source>
        <dbReference type="Pfam" id="PF22780"/>
    </source>
</evidence>
<evidence type="ECO:0000256" key="3">
    <source>
        <dbReference type="ARBA" id="ARBA00022827"/>
    </source>
</evidence>
<dbReference type="EC" id="1.14.13.-" evidence="6"/>
<comment type="caution">
    <text evidence="6">The sequence shown here is derived from an EMBL/GenBank/DDBJ whole genome shotgun (WGS) entry which is preliminary data.</text>
</comment>
<organism evidence="6 7">
    <name type="scientific">Pseudoxanthomonas putridarboris</name>
    <dbReference type="NCBI Taxonomy" id="752605"/>
    <lineage>
        <taxon>Bacteria</taxon>
        <taxon>Pseudomonadati</taxon>
        <taxon>Pseudomonadota</taxon>
        <taxon>Gammaproteobacteria</taxon>
        <taxon>Lysobacterales</taxon>
        <taxon>Lysobacteraceae</taxon>
        <taxon>Pseudoxanthomonas</taxon>
    </lineage>
</organism>
<reference evidence="6 7" key="1">
    <citation type="submission" date="2024-04" db="EMBL/GenBank/DDBJ databases">
        <title>Draft genome sequence of Pseudoxanthomonas putridarboris WD12.</title>
        <authorList>
            <person name="Oh J."/>
        </authorList>
    </citation>
    <scope>NUCLEOTIDE SEQUENCE [LARGE SCALE GENOMIC DNA]</scope>
    <source>
        <strain evidence="6 7">WD12</strain>
    </source>
</reference>
<dbReference type="Gene3D" id="2.40.30.10">
    <property type="entry name" value="Translation factors"/>
    <property type="match status" value="1"/>
</dbReference>
<keyword evidence="3" id="KW-0274">FAD</keyword>
<name>A0ABU9J184_9GAMM</name>
<keyword evidence="7" id="KW-1185">Reference proteome</keyword>
<evidence type="ECO:0000256" key="1">
    <source>
        <dbReference type="ARBA" id="ARBA00001974"/>
    </source>
</evidence>
<dbReference type="EMBL" id="JBBWWT010000003">
    <property type="protein sequence ID" value="MEL1264664.1"/>
    <property type="molecule type" value="Genomic_DNA"/>
</dbReference>
<dbReference type="SUPFAM" id="SSF160996">
    <property type="entry name" value="HI0933 insert domain-like"/>
    <property type="match status" value="1"/>
</dbReference>
<evidence type="ECO:0000313" key="6">
    <source>
        <dbReference type="EMBL" id="MEL1264664.1"/>
    </source>
</evidence>
<evidence type="ECO:0000313" key="7">
    <source>
        <dbReference type="Proteomes" id="UP001459204"/>
    </source>
</evidence>
<evidence type="ECO:0000256" key="2">
    <source>
        <dbReference type="ARBA" id="ARBA00022630"/>
    </source>
</evidence>
<dbReference type="PRINTS" id="PR00411">
    <property type="entry name" value="PNDRDTASEI"/>
</dbReference>
<keyword evidence="2" id="KW-0285">Flavoprotein</keyword>
<dbReference type="Gene3D" id="1.10.8.260">
    <property type="entry name" value="HI0933 insert domain-like"/>
    <property type="match status" value="1"/>
</dbReference>
<dbReference type="InterPro" id="IPR023166">
    <property type="entry name" value="BaiN-like_dom_sf"/>
</dbReference>
<feature type="domain" description="RsdA/BaiN/AoA(So)-like Rossmann fold-like" evidence="4">
    <location>
        <begin position="5"/>
        <end position="398"/>
    </location>
</feature>
<dbReference type="Proteomes" id="UP001459204">
    <property type="component" value="Unassembled WGS sequence"/>
</dbReference>
<dbReference type="PANTHER" id="PTHR42887">
    <property type="entry name" value="OS12G0638800 PROTEIN"/>
    <property type="match status" value="1"/>
</dbReference>
<dbReference type="InterPro" id="IPR055178">
    <property type="entry name" value="RsdA/BaiN/AoA(So)-like_dom"/>
</dbReference>
<dbReference type="InterPro" id="IPR036188">
    <property type="entry name" value="FAD/NAD-bd_sf"/>
</dbReference>
<comment type="cofactor">
    <cofactor evidence="1">
        <name>FAD</name>
        <dbReference type="ChEBI" id="CHEBI:57692"/>
    </cofactor>
</comment>